<protein>
    <submittedName>
        <fullName evidence="2">FHA domain-containing protein</fullName>
    </submittedName>
</protein>
<proteinExistence type="predicted"/>
<reference evidence="2" key="1">
    <citation type="submission" date="2022-12" db="EMBL/GenBank/DDBJ databases">
        <title>Marinomonas 15G1-11 sp. nov, isolated from marine algae.</title>
        <authorList>
            <person name="Butt M."/>
            <person name="Choi D.G."/>
            <person name="Kim J.M."/>
            <person name="Lee J.K."/>
            <person name="Baek J.H."/>
            <person name="Jeon C.O."/>
        </authorList>
    </citation>
    <scope>NUCLEOTIDE SEQUENCE</scope>
    <source>
        <strain evidence="2">15G1-11</strain>
    </source>
</reference>
<dbReference type="PROSITE" id="PS50006">
    <property type="entry name" value="FHA_DOMAIN"/>
    <property type="match status" value="1"/>
</dbReference>
<evidence type="ECO:0000259" key="1">
    <source>
        <dbReference type="PROSITE" id="PS50006"/>
    </source>
</evidence>
<gene>
    <name evidence="2" type="ORF">O1D97_04205</name>
</gene>
<dbReference type="CDD" id="cd00060">
    <property type="entry name" value="FHA"/>
    <property type="match status" value="1"/>
</dbReference>
<dbReference type="Pfam" id="PF00498">
    <property type="entry name" value="FHA"/>
    <property type="match status" value="1"/>
</dbReference>
<dbReference type="EMBL" id="JAPUBN010000011">
    <property type="protein sequence ID" value="MCZ2720866.1"/>
    <property type="molecule type" value="Genomic_DNA"/>
</dbReference>
<organism evidence="2 3">
    <name type="scientific">Marinomonas phaeophyticola</name>
    <dbReference type="NCBI Taxonomy" id="3004091"/>
    <lineage>
        <taxon>Bacteria</taxon>
        <taxon>Pseudomonadati</taxon>
        <taxon>Pseudomonadota</taxon>
        <taxon>Gammaproteobacteria</taxon>
        <taxon>Oceanospirillales</taxon>
        <taxon>Oceanospirillaceae</taxon>
        <taxon>Marinomonas</taxon>
    </lineage>
</organism>
<dbReference type="SUPFAM" id="SSF49879">
    <property type="entry name" value="SMAD/FHA domain"/>
    <property type="match status" value="1"/>
</dbReference>
<dbReference type="Pfam" id="PF20232">
    <property type="entry name" value="T6SS_FHA_C"/>
    <property type="match status" value="1"/>
</dbReference>
<dbReference type="Proteomes" id="UP001149719">
    <property type="component" value="Unassembled WGS sequence"/>
</dbReference>
<dbReference type="InterPro" id="IPR046883">
    <property type="entry name" value="T6SS_FHA_C"/>
</dbReference>
<dbReference type="SMART" id="SM00240">
    <property type="entry name" value="FHA"/>
    <property type="match status" value="1"/>
</dbReference>
<feature type="domain" description="FHA" evidence="1">
    <location>
        <begin position="28"/>
        <end position="79"/>
    </location>
</feature>
<keyword evidence="3" id="KW-1185">Reference proteome</keyword>
<dbReference type="Gene3D" id="2.60.200.20">
    <property type="match status" value="1"/>
</dbReference>
<name>A0ABT4JRR0_9GAMM</name>
<evidence type="ECO:0000313" key="3">
    <source>
        <dbReference type="Proteomes" id="UP001149719"/>
    </source>
</evidence>
<dbReference type="RefSeq" id="WP_269123093.1">
    <property type="nucleotide sequence ID" value="NZ_JAPUBN010000011.1"/>
</dbReference>
<dbReference type="InterPro" id="IPR008984">
    <property type="entry name" value="SMAD_FHA_dom_sf"/>
</dbReference>
<evidence type="ECO:0000313" key="2">
    <source>
        <dbReference type="EMBL" id="MCZ2720866.1"/>
    </source>
</evidence>
<comment type="caution">
    <text evidence="2">The sequence shown here is derived from an EMBL/GenBank/DDBJ whole genome shotgun (WGS) entry which is preliminary data.</text>
</comment>
<sequence length="328" mass="37241">MSLSLQLVELPENEQVASRQISISNAGGTIGRSFDCTVQLPDFDRTLSRVHAEIVLAPKGGYQIIDRSTNGVFVNGRLLGKGGKHELSDGDNIKMGAYTLLVSDIESLFASKDEDLDVLSQSSHSEPDSNQFDVKNLETDRSSFNDGFLQDESDYDAFSVAQNQSRSFSKENVTSQDVFGYDPFDDSQDDIVMKGKVSNSLLDEDSLEYKVDPEMRPIQRVSSNSEVSELQDSVTRLKQIVEQQQSALSSAIAHERLMACLEVSLNKFLEDLHPDHLEEEFNDYISGWGSKDKKYWKLYKKQFIRKKEKGEYYRQFYAILFEEFRGKQ</sequence>
<dbReference type="InterPro" id="IPR000253">
    <property type="entry name" value="FHA_dom"/>
</dbReference>
<accession>A0ABT4JRR0</accession>